<evidence type="ECO:0000313" key="4">
    <source>
        <dbReference type="Proteomes" id="UP000187283"/>
    </source>
</evidence>
<evidence type="ECO:0000313" key="3">
    <source>
        <dbReference type="EMBL" id="OMJ26467.1"/>
    </source>
</evidence>
<reference evidence="3 4" key="1">
    <citation type="submission" date="2017-01" db="EMBL/GenBank/DDBJ databases">
        <authorList>
            <person name="Mah S.A."/>
            <person name="Swanson W.J."/>
            <person name="Moy G.W."/>
            <person name="Vacquier V.D."/>
        </authorList>
    </citation>
    <scope>NUCLEOTIDE SEQUENCE [LARGE SCALE GENOMIC DNA]</scope>
    <source>
        <strain evidence="3 4">GSMNP</strain>
    </source>
</reference>
<dbReference type="OrthoDB" id="5560686at2759"/>
<dbReference type="PROSITE" id="PS50280">
    <property type="entry name" value="SET"/>
    <property type="match status" value="1"/>
</dbReference>
<keyword evidence="4" id="KW-1185">Reference proteome</keyword>
<name>A0A1R1YHS3_9FUNG</name>
<dbReference type="Gene3D" id="2.170.270.10">
    <property type="entry name" value="SET domain"/>
    <property type="match status" value="1"/>
</dbReference>
<dbReference type="EMBL" id="LSSN01000018">
    <property type="protein sequence ID" value="OMJ26467.1"/>
    <property type="molecule type" value="Genomic_DNA"/>
</dbReference>
<evidence type="ECO:0000256" key="1">
    <source>
        <dbReference type="SAM" id="MobiDB-lite"/>
    </source>
</evidence>
<dbReference type="AlphaFoldDB" id="A0A1R1YHS3"/>
<dbReference type="STRING" id="133412.A0A1R1YHS3"/>
<gene>
    <name evidence="3" type="ORF">AYI70_g144</name>
</gene>
<organism evidence="3 4">
    <name type="scientific">Smittium culicis</name>
    <dbReference type="NCBI Taxonomy" id="133412"/>
    <lineage>
        <taxon>Eukaryota</taxon>
        <taxon>Fungi</taxon>
        <taxon>Fungi incertae sedis</taxon>
        <taxon>Zoopagomycota</taxon>
        <taxon>Kickxellomycotina</taxon>
        <taxon>Harpellomycetes</taxon>
        <taxon>Harpellales</taxon>
        <taxon>Legeriomycetaceae</taxon>
        <taxon>Smittium</taxon>
    </lineage>
</organism>
<feature type="region of interest" description="Disordered" evidence="1">
    <location>
        <begin position="124"/>
        <end position="145"/>
    </location>
</feature>
<dbReference type="SMART" id="SM00317">
    <property type="entry name" value="SET"/>
    <property type="match status" value="1"/>
</dbReference>
<dbReference type="InterPro" id="IPR001214">
    <property type="entry name" value="SET_dom"/>
</dbReference>
<dbReference type="Proteomes" id="UP000187283">
    <property type="component" value="Unassembled WGS sequence"/>
</dbReference>
<protein>
    <recommendedName>
        <fullName evidence="2">SET domain-containing protein</fullName>
    </recommendedName>
</protein>
<dbReference type="SUPFAM" id="SSF82199">
    <property type="entry name" value="SET domain"/>
    <property type="match status" value="1"/>
</dbReference>
<dbReference type="Pfam" id="PF00856">
    <property type="entry name" value="SET"/>
    <property type="match status" value="1"/>
</dbReference>
<proteinExistence type="predicted"/>
<comment type="caution">
    <text evidence="3">The sequence shown here is derived from an EMBL/GenBank/DDBJ whole genome shotgun (WGS) entry which is preliminary data.</text>
</comment>
<accession>A0A1R1YHS3</accession>
<dbReference type="InterPro" id="IPR046341">
    <property type="entry name" value="SET_dom_sf"/>
</dbReference>
<evidence type="ECO:0000259" key="2">
    <source>
        <dbReference type="PROSITE" id="PS50280"/>
    </source>
</evidence>
<sequence>MTLCQDQIKANDESAITIAENKKSVELRTSKRSRSRYDNGQYTGDYAIEYLDKYLRQRSLTKSRPNQLSSFEADLKKALEISAREFKTFINKKVKQNKKLKVLIPKITKTGKSEYENYTPTSEIYENSDSKSKKSTQDISQQLPKTSLKHNKELYQIEIDQNLISNNKSILIRQSKSSKKSLKILKSEIINKNFPMGINSIVTPENCPDNTYKSNTDVYIEIEPISFRASEFTYFHKSHATIYCNNSEKLQSQSKKNEILDSDSKDIYSSIIPSNETSTQKLFTNRDTDNDLVSIFNNNSHPHNLEKQDQFENSSLISIPTTDSNIQKHNFDISSTVACSNNEIQSRSISGTSSTHTLLESDSFDFLKDLDFSLEIEKSKNDLESLLVPKNNIEITDSSSDTYIEYENENFNGGAEKITINSENQPFGLVSNKLKDRPRWYNQAYVLFLTLRQAENYTLDKLDLIKKAMLLDEKLSLDLGVKRAFEGSKLNCYKSAKLVLASNDENTFVKVKSKDSKKHMYTLAYKPGDFNSAAKNYEHWMDILINQDWPKCFNGDKTNLKTKSLHDEIRIEGNKVYIENDSSYNYASGLTGISGNSPITSSNHINRISFNDKTPKISRASNPYVLIENKISLSSVPTNSNFLHYDSSMNQIKDPLLDKTSSLDTSIEPASIQNSQIPTLDNSAHFTKSLDKDIPQNQGHGLIGCLDCSHVDTQFHICPNNHSSGLTTKNNSCSFILGNSSFYEKLPVPTKLSDIVQVRKSTVPNSGDGLFATRFLPKGVPIGFYFGVPMTEDEFDSLKDRVGISSRYSIMYLKTVLDATDDNGYPYRDENGPIFCPFHFMNEDRENNNFNIVFDEGSVVNQVICYTIRDIQEGEELFVHYGFEVDRES</sequence>
<feature type="domain" description="SET" evidence="2">
    <location>
        <begin position="754"/>
        <end position="882"/>
    </location>
</feature>